<dbReference type="Proteomes" id="UP000051124">
    <property type="component" value="Unassembled WGS sequence"/>
</dbReference>
<name>A0A0S7WJX4_UNCT6</name>
<keyword evidence="1" id="KW-0472">Membrane</keyword>
<dbReference type="CDD" id="cd06971">
    <property type="entry name" value="PgpA"/>
    <property type="match status" value="1"/>
</dbReference>
<evidence type="ECO:0000256" key="1">
    <source>
        <dbReference type="SAM" id="Phobius"/>
    </source>
</evidence>
<dbReference type="InterPro" id="IPR026037">
    <property type="entry name" value="PgpA"/>
</dbReference>
<dbReference type="PANTHER" id="PTHR36305">
    <property type="entry name" value="PHOSPHATIDYLGLYCEROPHOSPHATASE A"/>
    <property type="match status" value="1"/>
</dbReference>
<dbReference type="PANTHER" id="PTHR36305:SF1">
    <property type="entry name" value="PHOSPHATIDYLGLYCEROPHOSPHATASE A"/>
    <property type="match status" value="1"/>
</dbReference>
<evidence type="ECO:0000313" key="4">
    <source>
        <dbReference type="Proteomes" id="UP000051124"/>
    </source>
</evidence>
<feature type="transmembrane region" description="Helical" evidence="1">
    <location>
        <begin position="81"/>
        <end position="102"/>
    </location>
</feature>
<feature type="transmembrane region" description="Helical" evidence="1">
    <location>
        <begin position="42"/>
        <end position="60"/>
    </location>
</feature>
<dbReference type="InterPro" id="IPR036681">
    <property type="entry name" value="PgpA-like_sf"/>
</dbReference>
<dbReference type="PIRSF" id="PIRSF006162">
    <property type="entry name" value="PgpA"/>
    <property type="match status" value="1"/>
</dbReference>
<comment type="caution">
    <text evidence="3">The sequence shown here is derived from an EMBL/GenBank/DDBJ whole genome shotgun (WGS) entry which is preliminary data.</text>
</comment>
<dbReference type="GO" id="GO:0008962">
    <property type="term" value="F:phosphatidylglycerophosphatase activity"/>
    <property type="evidence" value="ECO:0007669"/>
    <property type="project" value="InterPro"/>
</dbReference>
<evidence type="ECO:0000313" key="3">
    <source>
        <dbReference type="EMBL" id="KPJ50422.1"/>
    </source>
</evidence>
<keyword evidence="1" id="KW-0812">Transmembrane</keyword>
<protein>
    <recommendedName>
        <fullName evidence="2">YutG/PgpA domain-containing protein</fullName>
    </recommendedName>
</protein>
<accession>A0A0S7WJX4</accession>
<dbReference type="SUPFAM" id="SSF101307">
    <property type="entry name" value="YutG-like"/>
    <property type="match status" value="1"/>
</dbReference>
<dbReference type="AlphaFoldDB" id="A0A0S7WJX4"/>
<dbReference type="EMBL" id="LIZT01000022">
    <property type="protein sequence ID" value="KPJ50422.1"/>
    <property type="molecule type" value="Genomic_DNA"/>
</dbReference>
<organism evidence="3 4">
    <name type="scientific">candidate division TA06 bacterium DG_26</name>
    <dbReference type="NCBI Taxonomy" id="1703771"/>
    <lineage>
        <taxon>Bacteria</taxon>
        <taxon>Bacteria division TA06</taxon>
    </lineage>
</organism>
<dbReference type="GO" id="GO:0006629">
    <property type="term" value="P:lipid metabolic process"/>
    <property type="evidence" value="ECO:0007669"/>
    <property type="project" value="InterPro"/>
</dbReference>
<proteinExistence type="predicted"/>
<feature type="transmembrane region" description="Helical" evidence="1">
    <location>
        <begin position="12"/>
        <end position="36"/>
    </location>
</feature>
<dbReference type="InterPro" id="IPR007686">
    <property type="entry name" value="YutG/PgpA"/>
</dbReference>
<reference evidence="3 4" key="1">
    <citation type="journal article" date="2015" name="Microbiome">
        <title>Genomic resolution of linkages in carbon, nitrogen, and sulfur cycling among widespread estuary sediment bacteria.</title>
        <authorList>
            <person name="Baker B.J."/>
            <person name="Lazar C.S."/>
            <person name="Teske A.P."/>
            <person name="Dick G.J."/>
        </authorList>
    </citation>
    <scope>NUCLEOTIDE SEQUENCE [LARGE SCALE GENOMIC DNA]</scope>
    <source>
        <strain evidence="3">DG_26</strain>
    </source>
</reference>
<sequence length="151" mass="16721">MRVWERAVATGLGTGYFPVAPATFGSLLGFAFWFLIIPENTAVRASLIAALFFYGVYLCARLIPEWGDDPRRIVVDEICGMWLVLWLIPGSAWVAVGGFFVFRVFDVIKPPPIRGLESIPQGWGVMLDDTLAALYSAGFIRLLSLTGHLLR</sequence>
<dbReference type="Pfam" id="PF04608">
    <property type="entry name" value="PgpA"/>
    <property type="match status" value="1"/>
</dbReference>
<keyword evidence="1" id="KW-1133">Transmembrane helix</keyword>
<feature type="domain" description="YutG/PgpA" evidence="2">
    <location>
        <begin position="8"/>
        <end position="143"/>
    </location>
</feature>
<gene>
    <name evidence="3" type="ORF">AMJ40_03035</name>
</gene>
<evidence type="ECO:0000259" key="2">
    <source>
        <dbReference type="Pfam" id="PF04608"/>
    </source>
</evidence>